<evidence type="ECO:0000256" key="1">
    <source>
        <dbReference type="SAM" id="MobiDB-lite"/>
    </source>
</evidence>
<proteinExistence type="predicted"/>
<comment type="caution">
    <text evidence="2">The sequence shown here is derived from an EMBL/GenBank/DDBJ whole genome shotgun (WGS) entry which is preliminary data.</text>
</comment>
<protein>
    <submittedName>
        <fullName evidence="2">Uncharacterized protein</fullName>
    </submittedName>
</protein>
<evidence type="ECO:0000313" key="2">
    <source>
        <dbReference type="EMBL" id="MCI11883.1"/>
    </source>
</evidence>
<dbReference type="EMBL" id="LXQA010081874">
    <property type="protein sequence ID" value="MCI11883.1"/>
    <property type="molecule type" value="Genomic_DNA"/>
</dbReference>
<dbReference type="Proteomes" id="UP000265520">
    <property type="component" value="Unassembled WGS sequence"/>
</dbReference>
<accession>A0A392PIG4</accession>
<organism evidence="2 3">
    <name type="scientific">Trifolium medium</name>
    <dbReference type="NCBI Taxonomy" id="97028"/>
    <lineage>
        <taxon>Eukaryota</taxon>
        <taxon>Viridiplantae</taxon>
        <taxon>Streptophyta</taxon>
        <taxon>Embryophyta</taxon>
        <taxon>Tracheophyta</taxon>
        <taxon>Spermatophyta</taxon>
        <taxon>Magnoliopsida</taxon>
        <taxon>eudicotyledons</taxon>
        <taxon>Gunneridae</taxon>
        <taxon>Pentapetalae</taxon>
        <taxon>rosids</taxon>
        <taxon>fabids</taxon>
        <taxon>Fabales</taxon>
        <taxon>Fabaceae</taxon>
        <taxon>Papilionoideae</taxon>
        <taxon>50 kb inversion clade</taxon>
        <taxon>NPAAA clade</taxon>
        <taxon>Hologalegina</taxon>
        <taxon>IRL clade</taxon>
        <taxon>Trifolieae</taxon>
        <taxon>Trifolium</taxon>
    </lineage>
</organism>
<dbReference type="AlphaFoldDB" id="A0A392PIG4"/>
<sequence>MSSRPQRGAGMGKAVDTSASQEQPLKKKRLVKGGGSKTTAQRSARVPTQVFTTQATVEESVPPHLRSYNFKFITEDCEERYNKIRHFCFNLEKGFGEDVLAAVPELAQQINERGGGRN</sequence>
<name>A0A392PIG4_9FABA</name>
<reference evidence="2 3" key="1">
    <citation type="journal article" date="2018" name="Front. Plant Sci.">
        <title>Red Clover (Trifolium pratense) and Zigzag Clover (T. medium) - A Picture of Genomic Similarities and Differences.</title>
        <authorList>
            <person name="Dluhosova J."/>
            <person name="Istvanek J."/>
            <person name="Nedelnik J."/>
            <person name="Repkova J."/>
        </authorList>
    </citation>
    <scope>NUCLEOTIDE SEQUENCE [LARGE SCALE GENOMIC DNA]</scope>
    <source>
        <strain evidence="3">cv. 10/8</strain>
        <tissue evidence="2">Leaf</tissue>
    </source>
</reference>
<evidence type="ECO:0000313" key="3">
    <source>
        <dbReference type="Proteomes" id="UP000265520"/>
    </source>
</evidence>
<keyword evidence="3" id="KW-1185">Reference proteome</keyword>
<feature type="region of interest" description="Disordered" evidence="1">
    <location>
        <begin position="1"/>
        <end position="47"/>
    </location>
</feature>